<dbReference type="AlphaFoldDB" id="A0A7S2H6K6"/>
<dbReference type="SUPFAM" id="SSF54001">
    <property type="entry name" value="Cysteine proteinases"/>
    <property type="match status" value="1"/>
</dbReference>
<name>A0A7S2H6K6_9STRA</name>
<dbReference type="Gene3D" id="3.90.70.10">
    <property type="entry name" value="Cysteine proteinases"/>
    <property type="match status" value="1"/>
</dbReference>
<feature type="domain" description="USP" evidence="4">
    <location>
        <begin position="35"/>
        <end position="409"/>
    </location>
</feature>
<evidence type="ECO:0000256" key="1">
    <source>
        <dbReference type="ARBA" id="ARBA00022786"/>
    </source>
</evidence>
<dbReference type="InterPro" id="IPR052398">
    <property type="entry name" value="Ubiquitin_hydrolase_53/54"/>
</dbReference>
<keyword evidence="2" id="KW-0378">Hydrolase</keyword>
<evidence type="ECO:0000256" key="3">
    <source>
        <dbReference type="SAM" id="MobiDB-lite"/>
    </source>
</evidence>
<dbReference type="Pfam" id="PF00443">
    <property type="entry name" value="UCH"/>
    <property type="match status" value="1"/>
</dbReference>
<proteinExistence type="predicted"/>
<organism evidence="5">
    <name type="scientific">Helicotheca tamesis</name>
    <dbReference type="NCBI Taxonomy" id="374047"/>
    <lineage>
        <taxon>Eukaryota</taxon>
        <taxon>Sar</taxon>
        <taxon>Stramenopiles</taxon>
        <taxon>Ochrophyta</taxon>
        <taxon>Bacillariophyta</taxon>
        <taxon>Mediophyceae</taxon>
        <taxon>Lithodesmiophycidae</taxon>
        <taxon>Lithodesmiales</taxon>
        <taxon>Lithodesmiaceae</taxon>
        <taxon>Helicotheca</taxon>
    </lineage>
</organism>
<evidence type="ECO:0000256" key="2">
    <source>
        <dbReference type="ARBA" id="ARBA00022801"/>
    </source>
</evidence>
<dbReference type="PROSITE" id="PS50235">
    <property type="entry name" value="USP_3"/>
    <property type="match status" value="1"/>
</dbReference>
<dbReference type="InterPro" id="IPR028889">
    <property type="entry name" value="USP"/>
</dbReference>
<gene>
    <name evidence="5" type="ORF">HTAM1171_LOCUS3836</name>
</gene>
<feature type="region of interest" description="Disordered" evidence="3">
    <location>
        <begin position="411"/>
        <end position="442"/>
    </location>
</feature>
<dbReference type="GO" id="GO:0004843">
    <property type="term" value="F:cysteine-type deubiquitinase activity"/>
    <property type="evidence" value="ECO:0007669"/>
    <property type="project" value="InterPro"/>
</dbReference>
<feature type="region of interest" description="Disordered" evidence="3">
    <location>
        <begin position="251"/>
        <end position="277"/>
    </location>
</feature>
<evidence type="ECO:0000313" key="5">
    <source>
        <dbReference type="EMBL" id="CAD9481927.1"/>
    </source>
</evidence>
<evidence type="ECO:0000259" key="4">
    <source>
        <dbReference type="PROSITE" id="PS50235"/>
    </source>
</evidence>
<dbReference type="InterPro" id="IPR038765">
    <property type="entry name" value="Papain-like_cys_pep_sf"/>
</dbReference>
<keyword evidence="1" id="KW-0833">Ubl conjugation pathway</keyword>
<accession>A0A7S2H6K6</accession>
<dbReference type="PANTHER" id="PTHR22975">
    <property type="entry name" value="UBIQUITIN SPECIFIC PROTEINASE"/>
    <property type="match status" value="1"/>
</dbReference>
<reference evidence="5" key="1">
    <citation type="submission" date="2021-01" db="EMBL/GenBank/DDBJ databases">
        <authorList>
            <person name="Corre E."/>
            <person name="Pelletier E."/>
            <person name="Niang G."/>
            <person name="Scheremetjew M."/>
            <person name="Finn R."/>
            <person name="Kale V."/>
            <person name="Holt S."/>
            <person name="Cochrane G."/>
            <person name="Meng A."/>
            <person name="Brown T."/>
            <person name="Cohen L."/>
        </authorList>
    </citation>
    <scope>NUCLEOTIDE SEQUENCE</scope>
    <source>
        <strain evidence="5">CCMP826</strain>
    </source>
</reference>
<sequence length="566" mass="62871">MMTCPICSVQIPADRMKEHFDTVHDVGGSSAPVTSGLKNDEGQHSCFLNAALQALWHTDSFRQAIAKVKSKGPLHSMIQSIFSNIEHAVVKLSGPIPADLLRAHLADLFAPSERFQLGEMDDSGEALEAILETLHKEHVGIDTGQHEEEGICNPLCVAHSVFGLTTFDQTRCLTCGANSDPEIATNLVYRAYATDILVAAREQKSLLGKHSGRGGIGGWLRNHLGHEISPSSSPEAMLSGVLCSAVESMPKRECPSHDHPKNRRRRKISRDRGCRGSAKVQRFRIGQKPKVLAVQIVWPADSATKGEVQTVLNSLDECLSLEKLFMGSDETIATKKSSRAVKRGATYRRLGVINFYGQHYTSVFSVRPRGGEYILCDDETVRAIGQWDDAKKRLVKGRWMPTMVLYEDNKADKPVTASSPQEQPVVTNTTSQQSSPKEAQLPSIVPTSVTVRTRKPNRVGAEWGRRYYVVLRVEPGHTGIGLMLRRFEDGTRGLEVIGWEREINGSRMSAQQSKRINIGDRVLSFNDRSVGDMSVMQFRQLEDEYVRPCLAGYGVTLELRLQERYH</sequence>
<dbReference type="GO" id="GO:0016579">
    <property type="term" value="P:protein deubiquitination"/>
    <property type="evidence" value="ECO:0007669"/>
    <property type="project" value="InterPro"/>
</dbReference>
<feature type="compositionally biased region" description="Polar residues" evidence="3">
    <location>
        <begin position="416"/>
        <end position="437"/>
    </location>
</feature>
<dbReference type="PANTHER" id="PTHR22975:SF9">
    <property type="entry name" value="ECHINUS SPLICE FORM 3"/>
    <property type="match status" value="1"/>
</dbReference>
<protein>
    <recommendedName>
        <fullName evidence="4">USP domain-containing protein</fullName>
    </recommendedName>
</protein>
<feature type="compositionally biased region" description="Basic residues" evidence="3">
    <location>
        <begin position="260"/>
        <end position="269"/>
    </location>
</feature>
<dbReference type="EMBL" id="HBGV01006305">
    <property type="protein sequence ID" value="CAD9481927.1"/>
    <property type="molecule type" value="Transcribed_RNA"/>
</dbReference>
<dbReference type="InterPro" id="IPR001394">
    <property type="entry name" value="Peptidase_C19_UCH"/>
</dbReference>